<protein>
    <recommendedName>
        <fullName evidence="3">Deoxyribose-phosphate aldolase</fullName>
    </recommendedName>
</protein>
<evidence type="ECO:0008006" key="3">
    <source>
        <dbReference type="Google" id="ProtNLM"/>
    </source>
</evidence>
<accession>A0ABV1GDT2</accession>
<sequence>MTTEHDGMRAWAMTLAHRAVKDIKRDGFRQLRSYVDMGALLARSPGQKLFFSTAQRLLEKADSAYCPLVQQLLEEVGENQLCTLAVNLGLEALAAGVVELRRQNAPVWLECVRLDGPSQAAEYHQAVLRARKTGTRLFCADCAGAAAAQALLRHVSFDCRESLFFLRIFPDALTPELVRALRAAENAVPLLTVPEGAGPDSCARAAQWLRSEKLFYGMFYRLPDGAKLDTEAVRGLAQWTRLCILWAGGERAGEKALQKAVSAQRKAPDAPVFLMDWQSDSRALEKYISAGASVHWSDSGETLRR</sequence>
<gene>
    <name evidence="1" type="ORF">WMO24_06165</name>
</gene>
<dbReference type="RefSeq" id="WP_349215441.1">
    <property type="nucleotide sequence ID" value="NZ_JBBMFA010000079.1"/>
</dbReference>
<name>A0ABV1GDT2_9FIRM</name>
<keyword evidence="2" id="KW-1185">Reference proteome</keyword>
<organism evidence="1 2">
    <name type="scientific">Ruthenibacterium intestinale</name>
    <dbReference type="NCBI Taxonomy" id="3133163"/>
    <lineage>
        <taxon>Bacteria</taxon>
        <taxon>Bacillati</taxon>
        <taxon>Bacillota</taxon>
        <taxon>Clostridia</taxon>
        <taxon>Eubacteriales</taxon>
        <taxon>Oscillospiraceae</taxon>
        <taxon>Ruthenibacterium</taxon>
    </lineage>
</organism>
<proteinExistence type="predicted"/>
<reference evidence="1 2" key="1">
    <citation type="submission" date="2024-03" db="EMBL/GenBank/DDBJ databases">
        <title>Human intestinal bacterial collection.</title>
        <authorList>
            <person name="Pauvert C."/>
            <person name="Hitch T.C.A."/>
            <person name="Clavel T."/>
        </authorList>
    </citation>
    <scope>NUCLEOTIDE SEQUENCE [LARGE SCALE GENOMIC DNA]</scope>
    <source>
        <strain evidence="1 2">CLA-JM-H11</strain>
    </source>
</reference>
<evidence type="ECO:0000313" key="2">
    <source>
        <dbReference type="Proteomes" id="UP001477672"/>
    </source>
</evidence>
<evidence type="ECO:0000313" key="1">
    <source>
        <dbReference type="EMBL" id="MEQ2520011.1"/>
    </source>
</evidence>
<dbReference type="EMBL" id="JBBMFA010000079">
    <property type="protein sequence ID" value="MEQ2520011.1"/>
    <property type="molecule type" value="Genomic_DNA"/>
</dbReference>
<comment type="caution">
    <text evidence="1">The sequence shown here is derived from an EMBL/GenBank/DDBJ whole genome shotgun (WGS) entry which is preliminary data.</text>
</comment>
<dbReference type="Proteomes" id="UP001477672">
    <property type="component" value="Unassembled WGS sequence"/>
</dbReference>